<dbReference type="EMBL" id="RKHY01000001">
    <property type="protein sequence ID" value="ROS43540.1"/>
    <property type="molecule type" value="Genomic_DNA"/>
</dbReference>
<dbReference type="SUPFAM" id="SSF53335">
    <property type="entry name" value="S-adenosyl-L-methionine-dependent methyltransferases"/>
    <property type="match status" value="1"/>
</dbReference>
<keyword evidence="1" id="KW-0808">Transferase</keyword>
<reference evidence="1 2" key="1">
    <citation type="submission" date="2018-11" db="EMBL/GenBank/DDBJ databases">
        <title>Sequencing the genomes of 1000 actinobacteria strains.</title>
        <authorList>
            <person name="Klenk H.-P."/>
        </authorList>
    </citation>
    <scope>NUCLEOTIDE SEQUENCE [LARGE SCALE GENOMIC DNA]</scope>
    <source>
        <strain evidence="1 2">DSM 44348</strain>
    </source>
</reference>
<dbReference type="InterPro" id="IPR029063">
    <property type="entry name" value="SAM-dependent_MTases_sf"/>
</dbReference>
<evidence type="ECO:0000313" key="1">
    <source>
        <dbReference type="EMBL" id="ROS43540.1"/>
    </source>
</evidence>
<dbReference type="GO" id="GO:0032259">
    <property type="term" value="P:methylation"/>
    <property type="evidence" value="ECO:0007669"/>
    <property type="project" value="UniProtKB-KW"/>
</dbReference>
<dbReference type="Pfam" id="PF13578">
    <property type="entry name" value="Methyltransf_24"/>
    <property type="match status" value="1"/>
</dbReference>
<proteinExistence type="predicted"/>
<keyword evidence="2" id="KW-1185">Reference proteome</keyword>
<sequence length="330" mass="37781">MSLIGTRLRSLARRYAVSRRTHEDLLARCAAAEAERDQLAATYRTWVPPGHFYSPQPDPAQVLARAGALFDTAADPAGLDLREDEQLALLPVLTELLKDHPFPEDRSPEYRYFFGNPEYSWSDALVLHGMLRHLRPRRLIEIGSGYSSAMTLDTVEHWLDGAVELTFVEPHPELLRSLLRPGDEQRVTVREQPVQDVPLETFLALEAGDVLFIDSTHVVKAGSDVNHLFFEVLPRLADGVWVHVHDVFFPFEYPLEWVTEGRAWQEVYLLRAFLTYNPRFEVRWFQQYLWARHRELLTAAVPDMARNPGGNIWLRKAPDYASTAPGTRDA</sequence>
<dbReference type="GeneID" id="301847231"/>
<dbReference type="Gene3D" id="3.40.50.150">
    <property type="entry name" value="Vaccinia Virus protein VP39"/>
    <property type="match status" value="1"/>
</dbReference>
<dbReference type="Proteomes" id="UP000274843">
    <property type="component" value="Unassembled WGS sequence"/>
</dbReference>
<organism evidence="1 2">
    <name type="scientific">Amycolatopsis thermoflava</name>
    <dbReference type="NCBI Taxonomy" id="84480"/>
    <lineage>
        <taxon>Bacteria</taxon>
        <taxon>Bacillati</taxon>
        <taxon>Actinomycetota</taxon>
        <taxon>Actinomycetes</taxon>
        <taxon>Pseudonocardiales</taxon>
        <taxon>Pseudonocardiaceae</taxon>
        <taxon>Amycolatopsis</taxon>
        <taxon>Amycolatopsis methanolica group</taxon>
    </lineage>
</organism>
<dbReference type="AlphaFoldDB" id="A0A3N2H5C4"/>
<evidence type="ECO:0000313" key="2">
    <source>
        <dbReference type="Proteomes" id="UP000274843"/>
    </source>
</evidence>
<protein>
    <submittedName>
        <fullName evidence="1">Methyltransferase family protein</fullName>
    </submittedName>
</protein>
<comment type="caution">
    <text evidence="1">The sequence shown here is derived from an EMBL/GenBank/DDBJ whole genome shotgun (WGS) entry which is preliminary data.</text>
</comment>
<dbReference type="GO" id="GO:0008168">
    <property type="term" value="F:methyltransferase activity"/>
    <property type="evidence" value="ECO:0007669"/>
    <property type="project" value="UniProtKB-KW"/>
</dbReference>
<keyword evidence="1" id="KW-0489">Methyltransferase</keyword>
<accession>A0A3N2H5C4</accession>
<name>A0A3N2H5C4_9PSEU</name>
<gene>
    <name evidence="1" type="ORF">EDD35_5959</name>
</gene>
<dbReference type="RefSeq" id="WP_123685771.1">
    <property type="nucleotide sequence ID" value="NZ_RKHY01000001.1"/>
</dbReference>